<comment type="caution">
    <text evidence="6">The sequence shown here is derived from an EMBL/GenBank/DDBJ whole genome shotgun (WGS) entry which is preliminary data.</text>
</comment>
<dbReference type="InterPro" id="IPR029229">
    <property type="entry name" value="Alkyl_sulf_C"/>
</dbReference>
<feature type="domain" description="Metallo-beta-lactamase" evidence="5">
    <location>
        <begin position="107"/>
        <end position="330"/>
    </location>
</feature>
<evidence type="ECO:0000256" key="4">
    <source>
        <dbReference type="ARBA" id="ARBA00033751"/>
    </source>
</evidence>
<dbReference type="RefSeq" id="WP_307503680.1">
    <property type="nucleotide sequence ID" value="NZ_BAAACE010000028.1"/>
</dbReference>
<sequence length="634" mass="71911">MYNFNKETKNASPFVVKKNEEVYDLLDFDNRKDFEDAKTGFITDLDDNLIYDDEGNVVYDIKMNSFVDEMDAPNTVNPSLWRQCKLTNYSGLFKVRDGVYQIRNFDLANITAIRGNTGWILIDVLTCGETAKAGVDLLKKHVEDLPIKAVIYTHSHLDHFGGIKGVVTQEEVDNGEVEIIAPYNFTFETGSENVIAGNAMGRRAHYQAGFSLERSTKSGVGSGLGAGVATGKVTLIQPTLELKDELHSKLTIDGIDFEFTECNETEAVSEFVMFVPKYETLCTSEVACHTLHNLLTPRGAQIRSSLKWARSIDNMIRLYGDRTEYVVASHHWPTFGNDDCIDFLEKQRDIYLYLHNETVRLINHGVTIRELPHEFKLLEELEKTWHTRGYYGHINHDVKAIYQFYLGWYDANPSTYLEVHPTKAGENLIEMMDGVDNILDKCIKYMDKGDFYWVAEVLNKVVFANPDNEKARYMLADALEQIGYMEESGVRRNMYLQGAYELRNGVNVKSGIGLHEDLMVGLTPEQILDFIGIKYNSQTANNKKIKIKINFIDCDETRILELTKNRVLNNFKGSEDALLTINGSKLAIVELFTASNPKDMLESGNVTFDGDLSQLQLLASSCDNFEYNFPIVTP</sequence>
<keyword evidence="7" id="KW-1185">Reference proteome</keyword>
<comment type="similarity">
    <text evidence="4">Belongs to the metallo-beta-lactamase superfamily. Type III sulfatase family.</text>
</comment>
<dbReference type="SUPFAM" id="SSF56281">
    <property type="entry name" value="Metallo-hydrolase/oxidoreductase"/>
    <property type="match status" value="1"/>
</dbReference>
<dbReference type="SMART" id="SM00849">
    <property type="entry name" value="Lactamase_B"/>
    <property type="match status" value="1"/>
</dbReference>
<organism evidence="6 7">
    <name type="scientific">Paraclostridium ghonii</name>
    <dbReference type="NCBI Taxonomy" id="29358"/>
    <lineage>
        <taxon>Bacteria</taxon>
        <taxon>Bacillati</taxon>
        <taxon>Bacillota</taxon>
        <taxon>Clostridia</taxon>
        <taxon>Peptostreptococcales</taxon>
        <taxon>Peptostreptococcaceae</taxon>
        <taxon>Paraclostridium</taxon>
    </lineage>
</organism>
<protein>
    <submittedName>
        <fullName evidence="6">Alkyl sulfatase BDS1-like metallo-beta-lactamase superfamily hydrolase</fullName>
    </submittedName>
</protein>
<evidence type="ECO:0000313" key="7">
    <source>
        <dbReference type="Proteomes" id="UP001232584"/>
    </source>
</evidence>
<dbReference type="InterPro" id="IPR038536">
    <property type="entry name" value="Alkyl/aryl-sulf_dimr_sf"/>
</dbReference>
<dbReference type="Proteomes" id="UP001232584">
    <property type="component" value="Unassembled WGS sequence"/>
</dbReference>
<keyword evidence="2" id="KW-0378">Hydrolase</keyword>
<dbReference type="InterPro" id="IPR036866">
    <property type="entry name" value="RibonucZ/Hydroxyglut_hydro"/>
</dbReference>
<evidence type="ECO:0000259" key="5">
    <source>
        <dbReference type="SMART" id="SM00849"/>
    </source>
</evidence>
<dbReference type="Pfam" id="PF00753">
    <property type="entry name" value="Lactamase_B"/>
    <property type="match status" value="1"/>
</dbReference>
<dbReference type="Gene3D" id="3.60.15.30">
    <property type="entry name" value="Metallo-beta-lactamase domain"/>
    <property type="match status" value="1"/>
</dbReference>
<name>A0ABU0MY01_9FIRM</name>
<dbReference type="EMBL" id="JAUSWG010000003">
    <property type="protein sequence ID" value="MDQ0555775.1"/>
    <property type="molecule type" value="Genomic_DNA"/>
</dbReference>
<dbReference type="Pfam" id="PF14864">
    <property type="entry name" value="Alkyl_sulf_C"/>
    <property type="match status" value="1"/>
</dbReference>
<reference evidence="6 7" key="1">
    <citation type="submission" date="2023-07" db="EMBL/GenBank/DDBJ databases">
        <title>Genomic Encyclopedia of Type Strains, Phase IV (KMG-IV): sequencing the most valuable type-strain genomes for metagenomic binning, comparative biology and taxonomic classification.</title>
        <authorList>
            <person name="Goeker M."/>
        </authorList>
    </citation>
    <scope>NUCLEOTIDE SEQUENCE [LARGE SCALE GENOMIC DNA]</scope>
    <source>
        <strain evidence="6 7">DSM 15049</strain>
    </source>
</reference>
<dbReference type="Gene3D" id="1.25.40.880">
    <property type="entry name" value="Alkyl sulfatase, dimerisation domain"/>
    <property type="match status" value="1"/>
</dbReference>
<dbReference type="InterPro" id="IPR001279">
    <property type="entry name" value="Metallo-B-lactamas"/>
</dbReference>
<proteinExistence type="inferred from homology"/>
<dbReference type="CDD" id="cd07710">
    <property type="entry name" value="arylsulfatase_Sdsa1-like_MBL-fold"/>
    <property type="match status" value="1"/>
</dbReference>
<evidence type="ECO:0000256" key="3">
    <source>
        <dbReference type="ARBA" id="ARBA00022833"/>
    </source>
</evidence>
<dbReference type="PANTHER" id="PTHR43223">
    <property type="entry name" value="ALKYL/ARYL-SULFATASE"/>
    <property type="match status" value="1"/>
</dbReference>
<evidence type="ECO:0000256" key="2">
    <source>
        <dbReference type="ARBA" id="ARBA00022801"/>
    </source>
</evidence>
<dbReference type="PANTHER" id="PTHR43223:SF1">
    <property type="entry name" value="ALKYL_ARYL-SULFATASE BDS1"/>
    <property type="match status" value="1"/>
</dbReference>
<dbReference type="InterPro" id="IPR052195">
    <property type="entry name" value="Bact_Alkyl/Aryl-Sulfatase"/>
</dbReference>
<keyword evidence="1" id="KW-0479">Metal-binding</keyword>
<dbReference type="Gene3D" id="3.30.1050.10">
    <property type="entry name" value="SCP2 sterol-binding domain"/>
    <property type="match status" value="1"/>
</dbReference>
<dbReference type="Pfam" id="PF14863">
    <property type="entry name" value="Alkyl_sulf_dimr"/>
    <property type="match status" value="1"/>
</dbReference>
<dbReference type="InterPro" id="IPR029228">
    <property type="entry name" value="Alkyl_sulf_dimr"/>
</dbReference>
<accession>A0ABU0MY01</accession>
<evidence type="ECO:0000256" key="1">
    <source>
        <dbReference type="ARBA" id="ARBA00022723"/>
    </source>
</evidence>
<dbReference type="InterPro" id="IPR044097">
    <property type="entry name" value="Bds1/SdsA1_MBL-fold"/>
</dbReference>
<gene>
    <name evidence="6" type="ORF">QOZ92_000888</name>
</gene>
<keyword evidence="3" id="KW-0862">Zinc</keyword>
<evidence type="ECO:0000313" key="6">
    <source>
        <dbReference type="EMBL" id="MDQ0555775.1"/>
    </source>
</evidence>
<dbReference type="InterPro" id="IPR036527">
    <property type="entry name" value="SCP2_sterol-bd_dom_sf"/>
</dbReference>
<dbReference type="SUPFAM" id="SSF55718">
    <property type="entry name" value="SCP-like"/>
    <property type="match status" value="1"/>
</dbReference>